<dbReference type="AlphaFoldDB" id="A0A8S9YBZ4"/>
<keyword evidence="2" id="KW-1185">Reference proteome</keyword>
<dbReference type="PANTHER" id="PTHR28592">
    <property type="entry name" value="ARMADILLO REPEAT-CONTAINING PROTEIN 1"/>
    <property type="match status" value="1"/>
</dbReference>
<proteinExistence type="predicted"/>
<sequence length="306" mass="34440">MDDLETVLNLKVLAEDSYKCDTLLRDRTTLEGLVLLLSNSNKELVFLILQVLLTLSGRPKGPTTLKGLIGLDEQLHRLISSDRPQPTKDAQSVEEIAKKVFTSVFDVQQAKVSGCGATHNSLGRSPIQPTNVILRLYGIRDEADVDAVRSQLLQVRGVVSVTFQMHKQRVIVCAVTDLNPERLVHAVRAIRPQQLPTCPTNSGNQEIMKPGRLSENEIRARIIRRRTEAHAVSSLRRTYSKAEPKRVDSFRNYQAPVYLEDDADLFEVDESRAAPKLKTRAREVDEKLGGGPISWLSDFLERSFFW</sequence>
<reference evidence="1" key="1">
    <citation type="submission" date="2019-07" db="EMBL/GenBank/DDBJ databases">
        <title>Annotation for the trematode Paragonimus miyazaki's.</title>
        <authorList>
            <person name="Choi Y.-J."/>
        </authorList>
    </citation>
    <scope>NUCLEOTIDE SEQUENCE</scope>
    <source>
        <strain evidence="1">Japan</strain>
    </source>
</reference>
<evidence type="ECO:0000313" key="2">
    <source>
        <dbReference type="Proteomes" id="UP000822476"/>
    </source>
</evidence>
<dbReference type="GO" id="GO:0046872">
    <property type="term" value="F:metal ion binding"/>
    <property type="evidence" value="ECO:0007669"/>
    <property type="project" value="InterPro"/>
</dbReference>
<accession>A0A8S9YBZ4</accession>
<gene>
    <name evidence="1" type="ORF">EG68_10999</name>
</gene>
<dbReference type="PANTHER" id="PTHR28592:SF1">
    <property type="entry name" value="ARMADILLO REPEAT-CONTAINING PROTEIN 1"/>
    <property type="match status" value="1"/>
</dbReference>
<comment type="caution">
    <text evidence="1">The sequence shown here is derived from an EMBL/GenBank/DDBJ whole genome shotgun (WGS) entry which is preliminary data.</text>
</comment>
<protein>
    <recommendedName>
        <fullName evidence="3">Armadillo repeat-containing protein 1</fullName>
    </recommendedName>
</protein>
<dbReference type="EMBL" id="JTDE01020791">
    <property type="protein sequence ID" value="KAF7233809.1"/>
    <property type="molecule type" value="Genomic_DNA"/>
</dbReference>
<dbReference type="InterPro" id="IPR036163">
    <property type="entry name" value="HMA_dom_sf"/>
</dbReference>
<dbReference type="OrthoDB" id="17335at2759"/>
<evidence type="ECO:0008006" key="3">
    <source>
        <dbReference type="Google" id="ProtNLM"/>
    </source>
</evidence>
<evidence type="ECO:0000313" key="1">
    <source>
        <dbReference type="EMBL" id="KAF7233809.1"/>
    </source>
</evidence>
<name>A0A8S9YBZ4_9TREM</name>
<dbReference type="SUPFAM" id="SSF55008">
    <property type="entry name" value="HMA, heavy metal-associated domain"/>
    <property type="match status" value="1"/>
</dbReference>
<organism evidence="1 2">
    <name type="scientific">Paragonimus skrjabini miyazakii</name>
    <dbReference type="NCBI Taxonomy" id="59628"/>
    <lineage>
        <taxon>Eukaryota</taxon>
        <taxon>Metazoa</taxon>
        <taxon>Spiralia</taxon>
        <taxon>Lophotrochozoa</taxon>
        <taxon>Platyhelminthes</taxon>
        <taxon>Trematoda</taxon>
        <taxon>Digenea</taxon>
        <taxon>Plagiorchiida</taxon>
        <taxon>Troglotremata</taxon>
        <taxon>Troglotrematidae</taxon>
        <taxon>Paragonimus</taxon>
    </lineage>
</organism>
<dbReference type="Proteomes" id="UP000822476">
    <property type="component" value="Unassembled WGS sequence"/>
</dbReference>